<sequence>MPSKEKGKRSFGKDALLLYSAVAFNSSLTAHKKQPSKDGSAVYPTTPKSHTFSLSLIIVANSAKNKPQISPSTTSHKVRLIAKVNHVRIVIIVKPLVTTKRHATRYIEAIARRQLDFGNWILLMCDRIIGDMPFLDTSAISGDVADKFSSNSAFGQVNNISVDMAKRLTMFR</sequence>
<reference evidence="2" key="1">
    <citation type="journal article" date="2019" name="Gigascience">
        <title>De novo genome assembly of the endangered Acer yangbiense, a plant species with extremely small populations endemic to Yunnan Province, China.</title>
        <authorList>
            <person name="Yang J."/>
            <person name="Wariss H.M."/>
            <person name="Tao L."/>
            <person name="Zhang R."/>
            <person name="Yun Q."/>
            <person name="Hollingsworth P."/>
            <person name="Dao Z."/>
            <person name="Luo G."/>
            <person name="Guo H."/>
            <person name="Ma Y."/>
            <person name="Sun W."/>
        </authorList>
    </citation>
    <scope>NUCLEOTIDE SEQUENCE [LARGE SCALE GENOMIC DNA]</scope>
    <source>
        <strain evidence="2">cv. Malutang</strain>
    </source>
</reference>
<dbReference type="Proteomes" id="UP000323000">
    <property type="component" value="Chromosome 8"/>
</dbReference>
<accession>A0A5C7HG28</accession>
<gene>
    <name evidence="1" type="ORF">EZV62_017267</name>
</gene>
<evidence type="ECO:0000313" key="1">
    <source>
        <dbReference type="EMBL" id="TXG55954.1"/>
    </source>
</evidence>
<dbReference type="AlphaFoldDB" id="A0A5C7HG28"/>
<dbReference type="OrthoDB" id="10418268at2759"/>
<evidence type="ECO:0000313" key="2">
    <source>
        <dbReference type="Proteomes" id="UP000323000"/>
    </source>
</evidence>
<proteinExistence type="predicted"/>
<name>A0A5C7HG28_9ROSI</name>
<organism evidence="1 2">
    <name type="scientific">Acer yangbiense</name>
    <dbReference type="NCBI Taxonomy" id="1000413"/>
    <lineage>
        <taxon>Eukaryota</taxon>
        <taxon>Viridiplantae</taxon>
        <taxon>Streptophyta</taxon>
        <taxon>Embryophyta</taxon>
        <taxon>Tracheophyta</taxon>
        <taxon>Spermatophyta</taxon>
        <taxon>Magnoliopsida</taxon>
        <taxon>eudicotyledons</taxon>
        <taxon>Gunneridae</taxon>
        <taxon>Pentapetalae</taxon>
        <taxon>rosids</taxon>
        <taxon>malvids</taxon>
        <taxon>Sapindales</taxon>
        <taxon>Sapindaceae</taxon>
        <taxon>Hippocastanoideae</taxon>
        <taxon>Acereae</taxon>
        <taxon>Acer</taxon>
    </lineage>
</organism>
<dbReference type="EMBL" id="VAHF01000008">
    <property type="protein sequence ID" value="TXG55954.1"/>
    <property type="molecule type" value="Genomic_DNA"/>
</dbReference>
<comment type="caution">
    <text evidence="1">The sequence shown here is derived from an EMBL/GenBank/DDBJ whole genome shotgun (WGS) entry which is preliminary data.</text>
</comment>
<protein>
    <submittedName>
        <fullName evidence="1">Uncharacterized protein</fullName>
    </submittedName>
</protein>
<keyword evidence="2" id="KW-1185">Reference proteome</keyword>